<dbReference type="Gene3D" id="3.20.20.70">
    <property type="entry name" value="Aldolase class I"/>
    <property type="match status" value="1"/>
</dbReference>
<keyword evidence="5" id="KW-0554">One-carbon metabolism</keyword>
<comment type="catalytic activity">
    <reaction evidence="1">
        <text>D-ribulose 5-phosphate + formaldehyde = D-arabino-hex-3-ulose 6-phosphate</text>
        <dbReference type="Rhea" id="RHEA:25201"/>
        <dbReference type="ChEBI" id="CHEBI:16842"/>
        <dbReference type="ChEBI" id="CHEBI:58121"/>
        <dbReference type="ChEBI" id="CHEBI:58542"/>
        <dbReference type="EC" id="4.1.2.43"/>
    </reaction>
</comment>
<dbReference type="RefSeq" id="WP_003106044.1">
    <property type="nucleotide sequence ID" value="NZ_BAWT01000003.1"/>
</dbReference>
<evidence type="ECO:0000256" key="1">
    <source>
        <dbReference type="ARBA" id="ARBA00000718"/>
    </source>
</evidence>
<evidence type="ECO:0000256" key="5">
    <source>
        <dbReference type="ARBA" id="ARBA00022563"/>
    </source>
</evidence>
<dbReference type="GO" id="GO:0004590">
    <property type="term" value="F:orotidine-5'-phosphate decarboxylase activity"/>
    <property type="evidence" value="ECO:0007669"/>
    <property type="project" value="InterPro"/>
</dbReference>
<dbReference type="SUPFAM" id="SSF51366">
    <property type="entry name" value="Ribulose-phoshate binding barrel"/>
    <property type="match status" value="1"/>
</dbReference>
<dbReference type="AlphaFoldDB" id="A0A0E2UAP9"/>
<dbReference type="OrthoDB" id="43475at2"/>
<proteinExistence type="inferred from homology"/>
<accession>A0A0E2UAP9</accession>
<evidence type="ECO:0000256" key="2">
    <source>
        <dbReference type="ARBA" id="ARBA00005014"/>
    </source>
</evidence>
<dbReference type="InterPro" id="IPR001754">
    <property type="entry name" value="OMPdeCOase_dom"/>
</dbReference>
<dbReference type="InterPro" id="IPR041710">
    <property type="entry name" value="HPS/KGPDC"/>
</dbReference>
<evidence type="ECO:0000256" key="6">
    <source>
        <dbReference type="ARBA" id="ARBA00023239"/>
    </source>
</evidence>
<dbReference type="EMBL" id="JARQAG010000002">
    <property type="protein sequence ID" value="MDT2731111.1"/>
    <property type="molecule type" value="Genomic_DNA"/>
</dbReference>
<dbReference type="NCBIfam" id="NF009832">
    <property type="entry name" value="PRK13306.1"/>
    <property type="match status" value="1"/>
</dbReference>
<evidence type="ECO:0000313" key="9">
    <source>
        <dbReference type="EMBL" id="MDT2731111.1"/>
    </source>
</evidence>
<dbReference type="InterPro" id="IPR013785">
    <property type="entry name" value="Aldolase_TIM"/>
</dbReference>
<dbReference type="PANTHER" id="PTHR35039:SF3">
    <property type="entry name" value="3-KETO-L-GULONATE-6-PHOSPHATE DECARBOXYLASE SGBH-RELATED"/>
    <property type="match status" value="1"/>
</dbReference>
<dbReference type="InterPro" id="IPR011060">
    <property type="entry name" value="RibuloseP-bd_barrel"/>
</dbReference>
<evidence type="ECO:0000259" key="8">
    <source>
        <dbReference type="SMART" id="SM00934"/>
    </source>
</evidence>
<comment type="similarity">
    <text evidence="3">Belongs to the HPS/KGPDC family. HPS subfamily.</text>
</comment>
<dbReference type="PANTHER" id="PTHR35039">
    <property type="entry name" value="3-KETO-L-GULONATE-6-PHOSPHATE DECARBOXYLASE SGBH-RELATED"/>
    <property type="match status" value="1"/>
</dbReference>
<keyword evidence="7" id="KW-0119">Carbohydrate metabolism</keyword>
<keyword evidence="6" id="KW-0456">Lyase</keyword>
<comment type="pathway">
    <text evidence="2">One-carbon metabolism; formaldehyde assimilation via RuMP pathway; D-fructose 6-phosphate from D-ribulose 5-phosphate and formaldehyde: step 1/2.</text>
</comment>
<evidence type="ECO:0000256" key="3">
    <source>
        <dbReference type="ARBA" id="ARBA00006350"/>
    </source>
</evidence>
<name>A0A0E2UAP9_9STRE</name>
<dbReference type="GO" id="GO:0043801">
    <property type="term" value="F:hexulose-6-phosphate synthase activity"/>
    <property type="evidence" value="ECO:0007669"/>
    <property type="project" value="UniProtKB-EC"/>
</dbReference>
<dbReference type="eggNOG" id="COG0269">
    <property type="taxonomic scope" value="Bacteria"/>
</dbReference>
<dbReference type="GO" id="GO:0033982">
    <property type="term" value="F:3-dehydro-L-gulonate-6-phosphate decarboxylase activity"/>
    <property type="evidence" value="ECO:0007669"/>
    <property type="project" value="TreeGrafter"/>
</dbReference>
<dbReference type="GeneID" id="61421774"/>
<feature type="domain" description="Orotidine 5'-phosphate decarboxylase" evidence="8">
    <location>
        <begin position="7"/>
        <end position="212"/>
    </location>
</feature>
<protein>
    <recommendedName>
        <fullName evidence="4">3-hexulose-6-phosphate synthase</fullName>
        <ecNumber evidence="4">4.1.2.43</ecNumber>
    </recommendedName>
</protein>
<dbReference type="FunFam" id="3.20.20.70:FF:000022">
    <property type="entry name" value="3-keto-L-gulonate-6-phosphate decarboxylase UlaD"/>
    <property type="match status" value="1"/>
</dbReference>
<sequence length="221" mass="24077">MSRTIPNLQVALDHSDMQGAIKAAVAVGQEVDIIEAGTVCLLQVGSELVEILRNLFPDKILVADTKCADAGGTVAANNAQRGADWMTCICCATIPTMKAALKSIKEERGDKGEIQIELYGDWTFEQAQMWLDAGISQAIYHQSRDALLAGETWGEKDLNKVKRLIEMGFRVSVTGGLNVKTLSLFEGVDVYTFIAGRGITEADNPAQAAREFKDEIKRIWG</sequence>
<dbReference type="GO" id="GO:0019854">
    <property type="term" value="P:L-ascorbic acid catabolic process"/>
    <property type="evidence" value="ECO:0007669"/>
    <property type="project" value="TreeGrafter"/>
</dbReference>
<organism evidence="9 10">
    <name type="scientific">Streptococcus parauberis</name>
    <dbReference type="NCBI Taxonomy" id="1348"/>
    <lineage>
        <taxon>Bacteria</taxon>
        <taxon>Bacillati</taxon>
        <taxon>Bacillota</taxon>
        <taxon>Bacilli</taxon>
        <taxon>Lactobacillales</taxon>
        <taxon>Streptococcaceae</taxon>
        <taxon>Streptococcus</taxon>
    </lineage>
</organism>
<gene>
    <name evidence="9" type="ORF">P7G31_02430</name>
</gene>
<dbReference type="CDD" id="cd04726">
    <property type="entry name" value="KGPDC_HPS"/>
    <property type="match status" value="1"/>
</dbReference>
<evidence type="ECO:0000256" key="4">
    <source>
        <dbReference type="ARBA" id="ARBA00012890"/>
    </source>
</evidence>
<dbReference type="EC" id="4.1.2.43" evidence="4"/>
<dbReference type="Proteomes" id="UP001180515">
    <property type="component" value="Unassembled WGS sequence"/>
</dbReference>
<evidence type="ECO:0000256" key="7">
    <source>
        <dbReference type="ARBA" id="ARBA00023277"/>
    </source>
</evidence>
<dbReference type="Pfam" id="PF00215">
    <property type="entry name" value="OMPdecase"/>
    <property type="match status" value="1"/>
</dbReference>
<dbReference type="OMA" id="WEQAQEW"/>
<dbReference type="SMART" id="SM00934">
    <property type="entry name" value="OMPdecase"/>
    <property type="match status" value="1"/>
</dbReference>
<reference evidence="9" key="1">
    <citation type="submission" date="2023-03" db="EMBL/GenBank/DDBJ databases">
        <authorList>
            <person name="Shen W."/>
            <person name="Cai J."/>
        </authorList>
    </citation>
    <scope>NUCLEOTIDE SEQUENCE</scope>
    <source>
        <strain evidence="9">P82-2</strain>
    </source>
</reference>
<dbReference type="GO" id="GO:0006207">
    <property type="term" value="P:'de novo' pyrimidine nucleobase biosynthetic process"/>
    <property type="evidence" value="ECO:0007669"/>
    <property type="project" value="InterPro"/>
</dbReference>
<evidence type="ECO:0000313" key="10">
    <source>
        <dbReference type="Proteomes" id="UP001180515"/>
    </source>
</evidence>
<comment type="caution">
    <text evidence="9">The sequence shown here is derived from an EMBL/GenBank/DDBJ whole genome shotgun (WGS) entry which is preliminary data.</text>
</comment>
<dbReference type="GO" id="GO:0006730">
    <property type="term" value="P:one-carbon metabolic process"/>
    <property type="evidence" value="ECO:0007669"/>
    <property type="project" value="UniProtKB-KW"/>
</dbReference>